<evidence type="ECO:0000313" key="2">
    <source>
        <dbReference type="EMBL" id="SER55476.1"/>
    </source>
</evidence>
<dbReference type="STRING" id="155974.SAMN04487818_10485"/>
<keyword evidence="3" id="KW-1185">Reference proteome</keyword>
<accession>A0A1H9Q4H0</accession>
<feature type="domain" description="Carrier" evidence="1">
    <location>
        <begin position="1"/>
        <end position="82"/>
    </location>
</feature>
<dbReference type="EMBL" id="FOGI01000004">
    <property type="protein sequence ID" value="SER55476.1"/>
    <property type="molecule type" value="Genomic_DNA"/>
</dbReference>
<evidence type="ECO:0000259" key="1">
    <source>
        <dbReference type="PROSITE" id="PS50075"/>
    </source>
</evidence>
<gene>
    <name evidence="2" type="ORF">SAMN04487818_10485</name>
</gene>
<dbReference type="InterPro" id="IPR009081">
    <property type="entry name" value="PP-bd_ACP"/>
</dbReference>
<dbReference type="AlphaFoldDB" id="A0A1H9Q4H0"/>
<protein>
    <submittedName>
        <fullName evidence="2">Acyl carrier protein</fullName>
    </submittedName>
</protein>
<dbReference type="RefSeq" id="WP_092776392.1">
    <property type="nucleotide sequence ID" value="NZ_FOGI01000004.1"/>
</dbReference>
<evidence type="ECO:0000313" key="3">
    <source>
        <dbReference type="Proteomes" id="UP000199051"/>
    </source>
</evidence>
<dbReference type="SUPFAM" id="SSF47336">
    <property type="entry name" value="ACP-like"/>
    <property type="match status" value="1"/>
</dbReference>
<sequence>MSTKEEVRAFVIDALVGLQYATKDVAGDTQLGPAGLDLESLSMAELTVQLEDRFGVKIDEDEIEQVSLMTIDEFVADVAGRLEPVAEGSVRE</sequence>
<dbReference type="PROSITE" id="PS50075">
    <property type="entry name" value="CARRIER"/>
    <property type="match status" value="1"/>
</dbReference>
<dbReference type="Pfam" id="PF00550">
    <property type="entry name" value="PP-binding"/>
    <property type="match status" value="1"/>
</dbReference>
<organism evidence="2 3">
    <name type="scientific">Actinokineospora terrae</name>
    <dbReference type="NCBI Taxonomy" id="155974"/>
    <lineage>
        <taxon>Bacteria</taxon>
        <taxon>Bacillati</taxon>
        <taxon>Actinomycetota</taxon>
        <taxon>Actinomycetes</taxon>
        <taxon>Pseudonocardiales</taxon>
        <taxon>Pseudonocardiaceae</taxon>
        <taxon>Actinokineospora</taxon>
    </lineage>
</organism>
<reference evidence="3" key="1">
    <citation type="submission" date="2016-10" db="EMBL/GenBank/DDBJ databases">
        <authorList>
            <person name="Varghese N."/>
            <person name="Submissions S."/>
        </authorList>
    </citation>
    <scope>NUCLEOTIDE SEQUENCE [LARGE SCALE GENOMIC DNA]</scope>
    <source>
        <strain evidence="3">DSM 44260</strain>
    </source>
</reference>
<name>A0A1H9Q4H0_9PSEU</name>
<dbReference type="Gene3D" id="1.10.1200.10">
    <property type="entry name" value="ACP-like"/>
    <property type="match status" value="1"/>
</dbReference>
<dbReference type="InterPro" id="IPR036736">
    <property type="entry name" value="ACP-like_sf"/>
</dbReference>
<dbReference type="Proteomes" id="UP000199051">
    <property type="component" value="Unassembled WGS sequence"/>
</dbReference>
<proteinExistence type="predicted"/>